<keyword evidence="2 7" id="KW-0813">Transport</keyword>
<comment type="caution">
    <text evidence="10">The sequence shown here is derived from an EMBL/GenBank/DDBJ whole genome shotgun (WGS) entry which is preliminary data.</text>
</comment>
<dbReference type="PROSITE" id="PS50928">
    <property type="entry name" value="ABC_TM1"/>
    <property type="match status" value="1"/>
</dbReference>
<reference evidence="10 11" key="1">
    <citation type="submission" date="2019-06" db="EMBL/GenBank/DDBJ databases">
        <title>Sequencing the genomes of 1000 actinobacteria strains.</title>
        <authorList>
            <person name="Klenk H.-P."/>
        </authorList>
    </citation>
    <scope>NUCLEOTIDE SEQUENCE [LARGE SCALE GENOMIC DNA]</scope>
    <source>
        <strain evidence="10 11">DSM 45301</strain>
    </source>
</reference>
<dbReference type="Pfam" id="PF19300">
    <property type="entry name" value="BPD_transp_1_N"/>
    <property type="match status" value="1"/>
</dbReference>
<evidence type="ECO:0000259" key="9">
    <source>
        <dbReference type="PROSITE" id="PS50928"/>
    </source>
</evidence>
<gene>
    <name evidence="10" type="ORF">FB558_6303</name>
</gene>
<keyword evidence="6 7" id="KW-0472">Membrane</keyword>
<proteinExistence type="inferred from homology"/>
<feature type="transmembrane region" description="Helical" evidence="7">
    <location>
        <begin position="133"/>
        <end position="156"/>
    </location>
</feature>
<feature type="domain" description="ABC transmembrane type-1" evidence="9">
    <location>
        <begin position="95"/>
        <end position="298"/>
    </location>
</feature>
<keyword evidence="5 7" id="KW-1133">Transmembrane helix</keyword>
<accession>A0A543D9W3</accession>
<comment type="subcellular location">
    <subcellularLocation>
        <location evidence="1 7">Cell membrane</location>
        <topology evidence="1 7">Multi-pass membrane protein</topology>
    </subcellularLocation>
</comment>
<dbReference type="GO" id="GO:0005886">
    <property type="term" value="C:plasma membrane"/>
    <property type="evidence" value="ECO:0007669"/>
    <property type="project" value="UniProtKB-SubCell"/>
</dbReference>
<dbReference type="AlphaFoldDB" id="A0A543D9W3"/>
<evidence type="ECO:0000256" key="1">
    <source>
        <dbReference type="ARBA" id="ARBA00004651"/>
    </source>
</evidence>
<evidence type="ECO:0000256" key="5">
    <source>
        <dbReference type="ARBA" id="ARBA00022989"/>
    </source>
</evidence>
<dbReference type="GO" id="GO:0055085">
    <property type="term" value="P:transmembrane transport"/>
    <property type="evidence" value="ECO:0007669"/>
    <property type="project" value="InterPro"/>
</dbReference>
<evidence type="ECO:0000256" key="3">
    <source>
        <dbReference type="ARBA" id="ARBA00022475"/>
    </source>
</evidence>
<evidence type="ECO:0000256" key="4">
    <source>
        <dbReference type="ARBA" id="ARBA00022692"/>
    </source>
</evidence>
<dbReference type="InterPro" id="IPR000515">
    <property type="entry name" value="MetI-like"/>
</dbReference>
<keyword evidence="8" id="KW-0732">Signal</keyword>
<feature type="transmembrane region" description="Helical" evidence="7">
    <location>
        <begin position="275"/>
        <end position="299"/>
    </location>
</feature>
<dbReference type="PANTHER" id="PTHR43163">
    <property type="entry name" value="DIPEPTIDE TRANSPORT SYSTEM PERMEASE PROTEIN DPPB-RELATED"/>
    <property type="match status" value="1"/>
</dbReference>
<feature type="chain" id="PRO_5021958303" evidence="8">
    <location>
        <begin position="27"/>
        <end position="308"/>
    </location>
</feature>
<feature type="transmembrane region" description="Helical" evidence="7">
    <location>
        <begin position="245"/>
        <end position="268"/>
    </location>
</feature>
<dbReference type="Proteomes" id="UP000315677">
    <property type="component" value="Unassembled WGS sequence"/>
</dbReference>
<feature type="transmembrane region" description="Helical" evidence="7">
    <location>
        <begin position="99"/>
        <end position="121"/>
    </location>
</feature>
<name>A0A543D9W3_9PSEU</name>
<feature type="signal peptide" evidence="8">
    <location>
        <begin position="1"/>
        <end position="26"/>
    </location>
</feature>
<evidence type="ECO:0000313" key="11">
    <source>
        <dbReference type="Proteomes" id="UP000315677"/>
    </source>
</evidence>
<feature type="transmembrane region" description="Helical" evidence="7">
    <location>
        <begin position="216"/>
        <end position="239"/>
    </location>
</feature>
<dbReference type="Pfam" id="PF00528">
    <property type="entry name" value="BPD_transp_1"/>
    <property type="match status" value="1"/>
</dbReference>
<evidence type="ECO:0000313" key="10">
    <source>
        <dbReference type="EMBL" id="TQM06068.1"/>
    </source>
</evidence>
<evidence type="ECO:0000256" key="6">
    <source>
        <dbReference type="ARBA" id="ARBA00023136"/>
    </source>
</evidence>
<dbReference type="InterPro" id="IPR045621">
    <property type="entry name" value="BPD_transp_1_N"/>
</dbReference>
<dbReference type="RefSeq" id="WP_142059677.1">
    <property type="nucleotide sequence ID" value="NZ_VFPA01000004.1"/>
</dbReference>
<comment type="similarity">
    <text evidence="7">Belongs to the binding-protein-dependent transport system permease family.</text>
</comment>
<dbReference type="EMBL" id="VFPA01000004">
    <property type="protein sequence ID" value="TQM06068.1"/>
    <property type="molecule type" value="Genomic_DNA"/>
</dbReference>
<keyword evidence="3" id="KW-1003">Cell membrane</keyword>
<keyword evidence="11" id="KW-1185">Reference proteome</keyword>
<evidence type="ECO:0000256" key="2">
    <source>
        <dbReference type="ARBA" id="ARBA00022448"/>
    </source>
</evidence>
<dbReference type="PANTHER" id="PTHR43163:SF3">
    <property type="entry name" value="PEPTIDE ABC TRANSPORTER PERMEASE PROTEIN"/>
    <property type="match status" value="1"/>
</dbReference>
<evidence type="ECO:0000256" key="8">
    <source>
        <dbReference type="SAM" id="SignalP"/>
    </source>
</evidence>
<feature type="transmembrane region" description="Helical" evidence="7">
    <location>
        <begin position="176"/>
        <end position="195"/>
    </location>
</feature>
<keyword evidence="4 7" id="KW-0812">Transmembrane</keyword>
<organism evidence="10 11">
    <name type="scientific">Pseudonocardia kunmingensis</name>
    <dbReference type="NCBI Taxonomy" id="630975"/>
    <lineage>
        <taxon>Bacteria</taxon>
        <taxon>Bacillati</taxon>
        <taxon>Actinomycetota</taxon>
        <taxon>Actinomycetes</taxon>
        <taxon>Pseudonocardiales</taxon>
        <taxon>Pseudonocardiaceae</taxon>
        <taxon>Pseudonocardia</taxon>
    </lineage>
</organism>
<dbReference type="OrthoDB" id="9778910at2"/>
<protein>
    <submittedName>
        <fullName evidence="10">Peptide/nickel transport system permease protein</fullName>
    </submittedName>
</protein>
<evidence type="ECO:0000256" key="7">
    <source>
        <dbReference type="RuleBase" id="RU363032"/>
    </source>
</evidence>
<sequence length="308" mass="30643">MLSILARRLVRAAAALVVACALVAAAVELLPGDAAEVRAGPYATPAAVEQVRAEQGLDRPAVIRWLEWAGAAVRGDLGTSALSDRPVLDMLAQRWPATAALAGLSLLVAVPLTALAVAAALRRRRGGDALLTAAVAVPQVVVAGALTAVLAGLAGWLPPVSLLAPGTPVLAQPRLLVLPVLSLALPTAAFAAVLLRGAAADAVDAPHVRDARLRGLSPWVVTLRYVAGALAAPAVGVFAVVGGALIAGTALVESVFGVAGLGELLVTAVATRDMVVVQAVAAIAATAVLAGLTVAEVVADLTTGPGRS</sequence>